<dbReference type="InterPro" id="IPR029044">
    <property type="entry name" value="Nucleotide-diphossugar_trans"/>
</dbReference>
<evidence type="ECO:0000313" key="3">
    <source>
        <dbReference type="EMBL" id="NMO79573.1"/>
    </source>
</evidence>
<dbReference type="InterPro" id="IPR001173">
    <property type="entry name" value="Glyco_trans_2-like"/>
</dbReference>
<name>A0A7Y0KCF7_9BACI</name>
<dbReference type="Pfam" id="PF00535">
    <property type="entry name" value="Glycos_transf_2"/>
    <property type="match status" value="1"/>
</dbReference>
<sequence>MNNPLISIIIPVYNVEEYLERCINSVLSQTYKNFEVIAINDGSTDNSLKILEDLALSDNRIFIYNKENGGQASARNLGLKKVKGDYLIMVDSDDYIDEHLLEKCMLTVKSTNCDLVLFDRLDLNERGELKYCSGGSGITMTDACSAPWNKFYKATLWEGCLFPEGYWYEDLGIVPVIVAKAKKIVNINEPLYIYERSREGSQTNQLNVNKILDVQHMLSNVYEKITDLGLLEKSKKQLEILYIEHLIYITILEKLTQVKDKNIRANLIDEIKVSMAKKFPNWKQIEFASGGMITKRVKNLVVTLYLNKNFVLGDLIWKTSLKLKRKFY</sequence>
<comment type="similarity">
    <text evidence="1">Belongs to the glycosyltransferase 2 family.</text>
</comment>
<dbReference type="EMBL" id="JABBPK010000001">
    <property type="protein sequence ID" value="NMO79573.1"/>
    <property type="molecule type" value="Genomic_DNA"/>
</dbReference>
<comment type="caution">
    <text evidence="3">The sequence shown here is derived from an EMBL/GenBank/DDBJ whole genome shotgun (WGS) entry which is preliminary data.</text>
</comment>
<dbReference type="RefSeq" id="WP_169189326.1">
    <property type="nucleotide sequence ID" value="NZ_JABBPK010000001.1"/>
</dbReference>
<dbReference type="GO" id="GO:0016758">
    <property type="term" value="F:hexosyltransferase activity"/>
    <property type="evidence" value="ECO:0007669"/>
    <property type="project" value="UniProtKB-ARBA"/>
</dbReference>
<keyword evidence="3" id="KW-0808">Transferase</keyword>
<reference evidence="3 4" key="1">
    <citation type="submission" date="2020-04" db="EMBL/GenBank/DDBJ databases">
        <title>Bacillus sp. UniB3 isolated from commercial digestive syrup.</title>
        <authorList>
            <person name="Thorat V."/>
            <person name="Kirdat K."/>
            <person name="Tiwarekar B."/>
            <person name="Yadav A."/>
        </authorList>
    </citation>
    <scope>NUCLEOTIDE SEQUENCE [LARGE SCALE GENOMIC DNA]</scope>
    <source>
        <strain evidence="3 4">UniB3</strain>
    </source>
</reference>
<evidence type="ECO:0000256" key="1">
    <source>
        <dbReference type="ARBA" id="ARBA00006739"/>
    </source>
</evidence>
<feature type="domain" description="Glycosyltransferase 2-like" evidence="2">
    <location>
        <begin position="7"/>
        <end position="120"/>
    </location>
</feature>
<dbReference type="PANTHER" id="PTHR22916">
    <property type="entry name" value="GLYCOSYLTRANSFERASE"/>
    <property type="match status" value="1"/>
</dbReference>
<organism evidence="3 4">
    <name type="scientific">Niallia alba</name>
    <dbReference type="NCBI Taxonomy" id="2729105"/>
    <lineage>
        <taxon>Bacteria</taxon>
        <taxon>Bacillati</taxon>
        <taxon>Bacillota</taxon>
        <taxon>Bacilli</taxon>
        <taxon>Bacillales</taxon>
        <taxon>Bacillaceae</taxon>
        <taxon>Niallia</taxon>
    </lineage>
</organism>
<keyword evidence="4" id="KW-1185">Reference proteome</keyword>
<dbReference type="Gene3D" id="3.90.550.10">
    <property type="entry name" value="Spore Coat Polysaccharide Biosynthesis Protein SpsA, Chain A"/>
    <property type="match status" value="1"/>
</dbReference>
<dbReference type="SUPFAM" id="SSF53448">
    <property type="entry name" value="Nucleotide-diphospho-sugar transferases"/>
    <property type="match status" value="1"/>
</dbReference>
<dbReference type="PANTHER" id="PTHR22916:SF3">
    <property type="entry name" value="UDP-GLCNAC:BETAGAL BETA-1,3-N-ACETYLGLUCOSAMINYLTRANSFERASE-LIKE PROTEIN 1"/>
    <property type="match status" value="1"/>
</dbReference>
<dbReference type="AlphaFoldDB" id="A0A7Y0KCF7"/>
<accession>A0A7Y0KCF7</accession>
<gene>
    <name evidence="3" type="ORF">HHU08_21830</name>
</gene>
<proteinExistence type="inferred from homology"/>
<protein>
    <submittedName>
        <fullName evidence="3">Glycosyltransferase family 2 protein</fullName>
    </submittedName>
</protein>
<evidence type="ECO:0000259" key="2">
    <source>
        <dbReference type="Pfam" id="PF00535"/>
    </source>
</evidence>
<dbReference type="Proteomes" id="UP000588491">
    <property type="component" value="Unassembled WGS sequence"/>
</dbReference>
<dbReference type="CDD" id="cd00761">
    <property type="entry name" value="Glyco_tranf_GTA_type"/>
    <property type="match status" value="1"/>
</dbReference>
<evidence type="ECO:0000313" key="4">
    <source>
        <dbReference type="Proteomes" id="UP000588491"/>
    </source>
</evidence>